<evidence type="ECO:0000313" key="15">
    <source>
        <dbReference type="Proteomes" id="UP000777935"/>
    </source>
</evidence>
<keyword evidence="15" id="KW-1185">Reference proteome</keyword>
<keyword evidence="3" id="KW-0444">Lipid biosynthesis</keyword>
<feature type="transmembrane region" description="Helical" evidence="12">
    <location>
        <begin position="33"/>
        <end position="50"/>
    </location>
</feature>
<dbReference type="Proteomes" id="UP000777935">
    <property type="component" value="Unassembled WGS sequence"/>
</dbReference>
<evidence type="ECO:0000256" key="3">
    <source>
        <dbReference type="ARBA" id="ARBA00022516"/>
    </source>
</evidence>
<keyword evidence="11" id="KW-0275">Fatty acid biosynthesis</keyword>
<evidence type="ECO:0000256" key="6">
    <source>
        <dbReference type="ARBA" id="ARBA00022989"/>
    </source>
</evidence>
<organism evidence="14 15">
    <name type="scientific">Parasulfitobacter algicola</name>
    <dbReference type="NCBI Taxonomy" id="2614809"/>
    <lineage>
        <taxon>Bacteria</taxon>
        <taxon>Pseudomonadati</taxon>
        <taxon>Pseudomonadota</taxon>
        <taxon>Alphaproteobacteria</taxon>
        <taxon>Rhodobacterales</taxon>
        <taxon>Roseobacteraceae</taxon>
        <taxon>Parasulfitobacter</taxon>
    </lineage>
</organism>
<dbReference type="InterPro" id="IPR005804">
    <property type="entry name" value="FA_desaturase_dom"/>
</dbReference>
<keyword evidence="10 12" id="KW-0472">Membrane</keyword>
<dbReference type="PANTHER" id="PTHR11351">
    <property type="entry name" value="ACYL-COA DESATURASE"/>
    <property type="match status" value="1"/>
</dbReference>
<gene>
    <name evidence="14" type="ORF">HRQ87_07270</name>
</gene>
<dbReference type="Pfam" id="PF00487">
    <property type="entry name" value="FA_desaturase"/>
    <property type="match status" value="1"/>
</dbReference>
<dbReference type="PANTHER" id="PTHR11351:SF31">
    <property type="entry name" value="DESATURASE 1, ISOFORM A-RELATED"/>
    <property type="match status" value="1"/>
</dbReference>
<feature type="domain" description="Fatty acid desaturase" evidence="13">
    <location>
        <begin position="53"/>
        <end position="257"/>
    </location>
</feature>
<sequence length="305" mass="34923">MYKMPKLIDTDRVFAKPNTDNLTGHVRWSPAKSIWTILHTIAGLTGIFLFPQWDALAVFIILTAITICAGHSVGMHRLLIHRSFKTPLWMEHLLVWLGTLVGMAGPFGMIRAHDMRDWHQRQIKCPPHPSHDAGFWKDAYWQIHCEYLLTHPPRFEIEPKVAKDRFYRFVEATWMAQQLPLAIILWLIGGWAFVLWGISLRIALSLTGHWMIGHFAHRRGQQGWYIKNLPVQGYNLPGLGLVTFGENWHGNHHAFPHSAKLGVEKGQFDPGYILIRAMGLVGLASDIKYPGSEPMRDGLQRTETF</sequence>
<dbReference type="EMBL" id="JABUFE010000003">
    <property type="protein sequence ID" value="NSX54603.1"/>
    <property type="molecule type" value="Genomic_DNA"/>
</dbReference>
<evidence type="ECO:0000256" key="8">
    <source>
        <dbReference type="ARBA" id="ARBA00023004"/>
    </source>
</evidence>
<dbReference type="CDD" id="cd03505">
    <property type="entry name" value="Delta9-FADS-like"/>
    <property type="match status" value="1"/>
</dbReference>
<evidence type="ECO:0000256" key="1">
    <source>
        <dbReference type="ARBA" id="ARBA00004141"/>
    </source>
</evidence>
<evidence type="ECO:0000256" key="10">
    <source>
        <dbReference type="ARBA" id="ARBA00023136"/>
    </source>
</evidence>
<evidence type="ECO:0000256" key="12">
    <source>
        <dbReference type="SAM" id="Phobius"/>
    </source>
</evidence>
<evidence type="ECO:0000256" key="2">
    <source>
        <dbReference type="ARBA" id="ARBA00008749"/>
    </source>
</evidence>
<evidence type="ECO:0000313" key="14">
    <source>
        <dbReference type="EMBL" id="NSX54603.1"/>
    </source>
</evidence>
<evidence type="ECO:0000256" key="7">
    <source>
        <dbReference type="ARBA" id="ARBA00023002"/>
    </source>
</evidence>
<keyword evidence="7" id="KW-0560">Oxidoreductase</keyword>
<name>A0ABX2IP12_9RHOB</name>
<evidence type="ECO:0000256" key="11">
    <source>
        <dbReference type="ARBA" id="ARBA00023160"/>
    </source>
</evidence>
<proteinExistence type="inferred from homology"/>
<evidence type="ECO:0000256" key="5">
    <source>
        <dbReference type="ARBA" id="ARBA00022832"/>
    </source>
</evidence>
<comment type="subcellular location">
    <subcellularLocation>
        <location evidence="1">Membrane</location>
        <topology evidence="1">Multi-pass membrane protein</topology>
    </subcellularLocation>
</comment>
<comment type="similarity">
    <text evidence="2">Belongs to the fatty acid desaturase type 2 family.</text>
</comment>
<keyword evidence="5" id="KW-0276">Fatty acid metabolism</keyword>
<keyword evidence="6 12" id="KW-1133">Transmembrane helix</keyword>
<keyword evidence="9" id="KW-0443">Lipid metabolism</keyword>
<reference evidence="14 15" key="1">
    <citation type="submission" date="2020-06" db="EMBL/GenBank/DDBJ databases">
        <title>Sulfitobacter algicola sp. nov., isolated from green algae.</title>
        <authorList>
            <person name="Wang C."/>
        </authorList>
    </citation>
    <scope>NUCLEOTIDE SEQUENCE [LARGE SCALE GENOMIC DNA]</scope>
    <source>
        <strain evidence="14 15">1151</strain>
    </source>
</reference>
<dbReference type="InterPro" id="IPR015876">
    <property type="entry name" value="Acyl-CoA_DS"/>
</dbReference>
<keyword evidence="8" id="KW-0408">Iron</keyword>
<evidence type="ECO:0000256" key="4">
    <source>
        <dbReference type="ARBA" id="ARBA00022692"/>
    </source>
</evidence>
<evidence type="ECO:0000259" key="13">
    <source>
        <dbReference type="Pfam" id="PF00487"/>
    </source>
</evidence>
<evidence type="ECO:0000256" key="9">
    <source>
        <dbReference type="ARBA" id="ARBA00023098"/>
    </source>
</evidence>
<feature type="transmembrane region" description="Helical" evidence="12">
    <location>
        <begin position="56"/>
        <end position="80"/>
    </location>
</feature>
<comment type="caution">
    <text evidence="14">The sequence shown here is derived from an EMBL/GenBank/DDBJ whole genome shotgun (WGS) entry which is preliminary data.</text>
</comment>
<protein>
    <submittedName>
        <fullName evidence="14">Acyl-CoA desaturase</fullName>
    </submittedName>
</protein>
<keyword evidence="4 12" id="KW-0812">Transmembrane</keyword>
<accession>A0ABX2IP12</accession>
<feature type="transmembrane region" description="Helical" evidence="12">
    <location>
        <begin position="92"/>
        <end position="110"/>
    </location>
</feature>
<feature type="transmembrane region" description="Helical" evidence="12">
    <location>
        <begin position="183"/>
        <end position="204"/>
    </location>
</feature>